<dbReference type="eggNOG" id="ENOG5030DFS">
    <property type="taxonomic scope" value="Bacteria"/>
</dbReference>
<proteinExistence type="predicted"/>
<reference evidence="1 2" key="3">
    <citation type="journal article" date="2013" name="PLoS ONE">
        <title>Candidate genes that may be responsible for the unusual resistances exhibited by Bacillus pumilus SAFR-032 spores.</title>
        <authorList>
            <person name="Tirumalai M.R."/>
            <person name="Rastogi R."/>
            <person name="Zamani N."/>
            <person name="O'Bryant Williams E."/>
            <person name="Allen S."/>
            <person name="Diouf F."/>
            <person name="Kwende S."/>
            <person name="Weinstock G.M."/>
            <person name="Venkateswaran K.J."/>
            <person name="Fox G.E."/>
        </authorList>
    </citation>
    <scope>NUCLEOTIDE SEQUENCE [LARGE SCALE GENOMIC DNA]</scope>
    <source>
        <strain evidence="1 2">SAFR-032</strain>
    </source>
</reference>
<evidence type="ECO:0008006" key="3">
    <source>
        <dbReference type="Google" id="ProtNLM"/>
    </source>
</evidence>
<reference evidence="1 2" key="1">
    <citation type="journal article" date="2007" name="PLoS ONE">
        <title>Paradoxical DNA repair and peroxide resistance gene conservation in Bacillus pumilus SAFR-032.</title>
        <authorList>
            <person name="Gioia J."/>
            <person name="Yerrapragada S."/>
            <person name="Qin X."/>
            <person name="Jiang H."/>
            <person name="Igboeli O.C."/>
            <person name="Muzny D."/>
            <person name="Dugan-Rocha S."/>
            <person name="Ding Y."/>
            <person name="Hawes A."/>
            <person name="Liu W."/>
            <person name="Perez L."/>
            <person name="Kovar C."/>
            <person name="Dinh H."/>
            <person name="Lee S."/>
            <person name="Nazareth L."/>
            <person name="Blyth P."/>
            <person name="Holder M."/>
            <person name="Buhay C."/>
            <person name="Tirumalai M.R."/>
            <person name="Liu Y."/>
            <person name="Dasgupta I."/>
            <person name="Bokhetache L."/>
            <person name="Fujita M."/>
            <person name="Karouia F."/>
            <person name="Eswara Moorthy P."/>
            <person name="Siefert J."/>
            <person name="Uzman A."/>
            <person name="Buzumbo P."/>
            <person name="Verma A."/>
            <person name="Zwiya H."/>
            <person name="McWilliams B.D."/>
            <person name="Olowu A."/>
            <person name="Clinkenbeard K.D."/>
            <person name="Newcombe D."/>
            <person name="Golebiewski L."/>
            <person name="Petrosino J.F."/>
            <person name="Nicholson W.L."/>
            <person name="Fox G.E."/>
            <person name="Venkateswaran K."/>
            <person name="Highlander S.K."/>
            <person name="Weinstock G.M."/>
        </authorList>
    </citation>
    <scope>NUCLEOTIDE SEQUENCE [LARGE SCALE GENOMIC DNA]</scope>
    <source>
        <strain evidence="1 2">SAFR-032</strain>
    </source>
</reference>
<dbReference type="RefSeq" id="WP_012010059.1">
    <property type="nucleotide sequence ID" value="NC_009848.4"/>
</dbReference>
<keyword evidence="2" id="KW-1185">Reference proteome</keyword>
<dbReference type="KEGG" id="bpu:BPUM_1646"/>
<dbReference type="HOGENOM" id="CLU_2785290_0_0_9"/>
<organism evidence="1 2">
    <name type="scientific">Bacillus pumilus (strain SAFR-032)</name>
    <dbReference type="NCBI Taxonomy" id="315750"/>
    <lineage>
        <taxon>Bacteria</taxon>
        <taxon>Bacillati</taxon>
        <taxon>Bacillota</taxon>
        <taxon>Bacilli</taxon>
        <taxon>Bacillales</taxon>
        <taxon>Bacillaceae</taxon>
        <taxon>Bacillus</taxon>
    </lineage>
</organism>
<protein>
    <recommendedName>
        <fullName evidence="3">DUF4177 domain-containing protein</fullName>
    </recommendedName>
</protein>
<evidence type="ECO:0000313" key="2">
    <source>
        <dbReference type="Proteomes" id="UP000001355"/>
    </source>
</evidence>
<sequence length="68" mass="7831">METKLYYDYCVHKIKGSLDDKGPLAELEKNLKLQGEDGYRLINAIPQVYEGSTESTILIFELEYEDKA</sequence>
<evidence type="ECO:0000313" key="1">
    <source>
        <dbReference type="EMBL" id="ABV62327.1"/>
    </source>
</evidence>
<dbReference type="Proteomes" id="UP000001355">
    <property type="component" value="Chromosome"/>
</dbReference>
<reference evidence="1 2" key="2">
    <citation type="journal article" date="2013" name="Extremophiles">
        <title>An ICEBs1-like element may be associated with the extreme radiation and desiccation resistance of Bacillus pumilus SAFR-032 spores.</title>
        <authorList>
            <person name="Tirumalai M.R."/>
            <person name="Fox G.E."/>
        </authorList>
    </citation>
    <scope>NUCLEOTIDE SEQUENCE [LARGE SCALE GENOMIC DNA]</scope>
    <source>
        <strain evidence="1 2">SAFR-032</strain>
    </source>
</reference>
<gene>
    <name evidence="1" type="ordered locus">BPUM_1646</name>
</gene>
<dbReference type="OrthoDB" id="9927018at2"/>
<dbReference type="AlphaFoldDB" id="A8FDL0"/>
<name>A8FDL0_BACP2</name>
<accession>A8FDL0</accession>
<dbReference type="GeneID" id="5620906"/>
<dbReference type="EMBL" id="CP000813">
    <property type="protein sequence ID" value="ABV62327.1"/>
    <property type="molecule type" value="Genomic_DNA"/>
</dbReference>